<evidence type="ECO:0000313" key="4">
    <source>
        <dbReference type="Proteomes" id="UP000016930"/>
    </source>
</evidence>
<dbReference type="SMART" id="SM00382">
    <property type="entry name" value="AAA"/>
    <property type="match status" value="1"/>
</dbReference>
<dbReference type="InterPro" id="IPR027417">
    <property type="entry name" value="P-loop_NTPase"/>
</dbReference>
<dbReference type="Gene3D" id="3.40.50.300">
    <property type="entry name" value="P-loop containing nucleotide triphosphate hydrolases"/>
    <property type="match status" value="1"/>
</dbReference>
<keyword evidence="4" id="KW-1185">Reference proteome</keyword>
<dbReference type="EMBL" id="KB445797">
    <property type="protein sequence ID" value="EMD36699.1"/>
    <property type="molecule type" value="Genomic_DNA"/>
</dbReference>
<feature type="domain" description="AAA+ ATPase" evidence="2">
    <location>
        <begin position="82"/>
        <end position="233"/>
    </location>
</feature>
<dbReference type="Pfam" id="PF24883">
    <property type="entry name" value="NPHP3_N"/>
    <property type="match status" value="1"/>
</dbReference>
<dbReference type="PANTHER" id="PTHR10039">
    <property type="entry name" value="AMELOGENIN"/>
    <property type="match status" value="1"/>
</dbReference>
<protein>
    <recommendedName>
        <fullName evidence="2">AAA+ ATPase domain-containing protein</fullName>
    </recommendedName>
</protein>
<keyword evidence="1" id="KW-0677">Repeat</keyword>
<proteinExistence type="predicted"/>
<sequence length="612" mass="69300">MSNFEPLGDNEMTHLLARMAMGLEEYFTFKSENEFRAALEMLSPANASFTSALNEEKSCLQIGTRRAILQDLAKWAAQCESEKRVYVLYGEAGLGKSSISHAFCRQLPEGHLGASFFFLSTPEECSDAYRVIPTIAYQLAESIPSLRPQIANATRRLQAEGDQSPEQQLRALILDPLGNLMKAVMPSTVVFVLDDVDRCVNAPATIVPSVLQLLCEAAHEIPFLRILIVTRPETYILDALRSSQHSHVVHWRDLRKDGDTDNDIRLFIEKRLGKSTAAGGFQLLTQRPNAITMLTQLSDGLFMWAMTATCLLLQNGCDAVRIFDTVLASPKARALPRAYERLDEFYMTILKRSFDPFREHTKQMDQVRQVLAWLVTPKFGFLKDDKVPTDLLSIVAVPPSLVMEVINRLRSVLIVDGDVTKTTQVMIYHPSLTQFLTDPSRCTDRALCVDSPSGHALIGRSMLDLLVHDIGNLRDARRGMVLMWQYSIGHWYKHVLEAQHTGELEESLQSFIKTRLSDWLRGSGKWASGHSPPEVVDACVRVRDWCKQNCLDTTLYKVIDEMIDRHVQELIAEVRRSPGHFNEYSHERIQAWARDGYTSEEHSVPDCRRDVH</sequence>
<dbReference type="PANTHER" id="PTHR10039:SF14">
    <property type="entry name" value="NACHT DOMAIN-CONTAINING PROTEIN"/>
    <property type="match status" value="1"/>
</dbReference>
<dbReference type="InterPro" id="IPR003593">
    <property type="entry name" value="AAA+_ATPase"/>
</dbReference>
<evidence type="ECO:0000313" key="3">
    <source>
        <dbReference type="EMBL" id="EMD36699.1"/>
    </source>
</evidence>
<accession>M2PK86</accession>
<organism evidence="3 4">
    <name type="scientific">Ceriporiopsis subvermispora (strain B)</name>
    <name type="common">White-rot fungus</name>
    <name type="synonym">Gelatoporia subvermispora</name>
    <dbReference type="NCBI Taxonomy" id="914234"/>
    <lineage>
        <taxon>Eukaryota</taxon>
        <taxon>Fungi</taxon>
        <taxon>Dikarya</taxon>
        <taxon>Basidiomycota</taxon>
        <taxon>Agaricomycotina</taxon>
        <taxon>Agaricomycetes</taxon>
        <taxon>Polyporales</taxon>
        <taxon>Gelatoporiaceae</taxon>
        <taxon>Gelatoporia</taxon>
    </lineage>
</organism>
<dbReference type="OrthoDB" id="3266532at2759"/>
<reference evidence="3 4" key="1">
    <citation type="journal article" date="2012" name="Proc. Natl. Acad. Sci. U.S.A.">
        <title>Comparative genomics of Ceriporiopsis subvermispora and Phanerochaete chrysosporium provide insight into selective ligninolysis.</title>
        <authorList>
            <person name="Fernandez-Fueyo E."/>
            <person name="Ruiz-Duenas F.J."/>
            <person name="Ferreira P."/>
            <person name="Floudas D."/>
            <person name="Hibbett D.S."/>
            <person name="Canessa P."/>
            <person name="Larrondo L.F."/>
            <person name="James T.Y."/>
            <person name="Seelenfreund D."/>
            <person name="Lobos S."/>
            <person name="Polanco R."/>
            <person name="Tello M."/>
            <person name="Honda Y."/>
            <person name="Watanabe T."/>
            <person name="Watanabe T."/>
            <person name="Ryu J.S."/>
            <person name="Kubicek C.P."/>
            <person name="Schmoll M."/>
            <person name="Gaskell J."/>
            <person name="Hammel K.E."/>
            <person name="St John F.J."/>
            <person name="Vanden Wymelenberg A."/>
            <person name="Sabat G."/>
            <person name="Splinter BonDurant S."/>
            <person name="Syed K."/>
            <person name="Yadav J.S."/>
            <person name="Doddapaneni H."/>
            <person name="Subramanian V."/>
            <person name="Lavin J.L."/>
            <person name="Oguiza J.A."/>
            <person name="Perez G."/>
            <person name="Pisabarro A.G."/>
            <person name="Ramirez L."/>
            <person name="Santoyo F."/>
            <person name="Master E."/>
            <person name="Coutinho P.M."/>
            <person name="Henrissat B."/>
            <person name="Lombard V."/>
            <person name="Magnuson J.K."/>
            <person name="Kuees U."/>
            <person name="Hori C."/>
            <person name="Igarashi K."/>
            <person name="Samejima M."/>
            <person name="Held B.W."/>
            <person name="Barry K.W."/>
            <person name="LaButti K.M."/>
            <person name="Lapidus A."/>
            <person name="Lindquist E.A."/>
            <person name="Lucas S.M."/>
            <person name="Riley R."/>
            <person name="Salamov A.A."/>
            <person name="Hoffmeister D."/>
            <person name="Schwenk D."/>
            <person name="Hadar Y."/>
            <person name="Yarden O."/>
            <person name="de Vries R.P."/>
            <person name="Wiebenga A."/>
            <person name="Stenlid J."/>
            <person name="Eastwood D."/>
            <person name="Grigoriev I.V."/>
            <person name="Berka R.M."/>
            <person name="Blanchette R.A."/>
            <person name="Kersten P."/>
            <person name="Martinez A.T."/>
            <person name="Vicuna R."/>
            <person name="Cullen D."/>
        </authorList>
    </citation>
    <scope>NUCLEOTIDE SEQUENCE [LARGE SCALE GENOMIC DNA]</scope>
    <source>
        <strain evidence="3 4">B</strain>
    </source>
</reference>
<evidence type="ECO:0000259" key="2">
    <source>
        <dbReference type="SMART" id="SM00382"/>
    </source>
</evidence>
<evidence type="ECO:0000256" key="1">
    <source>
        <dbReference type="ARBA" id="ARBA00022737"/>
    </source>
</evidence>
<dbReference type="InterPro" id="IPR056884">
    <property type="entry name" value="NPHP3-like_N"/>
</dbReference>
<dbReference type="AlphaFoldDB" id="M2PK86"/>
<dbReference type="STRING" id="914234.M2PK86"/>
<dbReference type="SUPFAM" id="SSF52540">
    <property type="entry name" value="P-loop containing nucleoside triphosphate hydrolases"/>
    <property type="match status" value="1"/>
</dbReference>
<gene>
    <name evidence="3" type="ORF">CERSUDRAFT_123782</name>
</gene>
<dbReference type="Proteomes" id="UP000016930">
    <property type="component" value="Unassembled WGS sequence"/>
</dbReference>
<name>M2PK86_CERS8</name>
<dbReference type="HOGENOM" id="CLU_000288_6_10_1"/>